<dbReference type="Gene3D" id="1.25.40.10">
    <property type="entry name" value="Tetratricopeptide repeat domain"/>
    <property type="match status" value="1"/>
</dbReference>
<sequence>MRKKQFQRSHTHSLRAKPLKRIGTVACFNILEPRTTLFPASMGLFKGARKSMLTPNHLAIIDRYIEDGISEDGFALFSALMRSGIGLNDFRFAGAINGCADHVAEVLEAKFHGNFEFAKDVTEALFEVEPENPATYVTLINMYATAGMWGEVAKVRNVMDDKGLVKNQV</sequence>
<proteinExistence type="predicted"/>
<evidence type="ECO:0000256" key="2">
    <source>
        <dbReference type="PROSITE-ProRule" id="PRU00708"/>
    </source>
</evidence>
<name>A0A2N9FZ75_FAGSY</name>
<dbReference type="EMBL" id="OIVN01001280">
    <property type="protein sequence ID" value="SPC92124.1"/>
    <property type="molecule type" value="Genomic_DNA"/>
</dbReference>
<organism evidence="3">
    <name type="scientific">Fagus sylvatica</name>
    <name type="common">Beechnut</name>
    <dbReference type="NCBI Taxonomy" id="28930"/>
    <lineage>
        <taxon>Eukaryota</taxon>
        <taxon>Viridiplantae</taxon>
        <taxon>Streptophyta</taxon>
        <taxon>Embryophyta</taxon>
        <taxon>Tracheophyta</taxon>
        <taxon>Spermatophyta</taxon>
        <taxon>Magnoliopsida</taxon>
        <taxon>eudicotyledons</taxon>
        <taxon>Gunneridae</taxon>
        <taxon>Pentapetalae</taxon>
        <taxon>rosids</taxon>
        <taxon>fabids</taxon>
        <taxon>Fagales</taxon>
        <taxon>Fagaceae</taxon>
        <taxon>Fagus</taxon>
    </lineage>
</organism>
<evidence type="ECO:0008006" key="4">
    <source>
        <dbReference type="Google" id="ProtNLM"/>
    </source>
</evidence>
<feature type="repeat" description="PPR" evidence="2">
    <location>
        <begin position="132"/>
        <end position="166"/>
    </location>
</feature>
<protein>
    <recommendedName>
        <fullName evidence="4">Pentacotripeptide-repeat region of PRORP domain-containing protein</fullName>
    </recommendedName>
</protein>
<dbReference type="InterPro" id="IPR046960">
    <property type="entry name" value="PPR_At4g14850-like_plant"/>
</dbReference>
<keyword evidence="1" id="KW-0677">Repeat</keyword>
<reference evidence="3" key="1">
    <citation type="submission" date="2018-02" db="EMBL/GenBank/DDBJ databases">
        <authorList>
            <person name="Cohen D.B."/>
            <person name="Kent A.D."/>
        </authorList>
    </citation>
    <scope>NUCLEOTIDE SEQUENCE</scope>
</reference>
<dbReference type="NCBIfam" id="TIGR00756">
    <property type="entry name" value="PPR"/>
    <property type="match status" value="1"/>
</dbReference>
<dbReference type="PANTHER" id="PTHR47926">
    <property type="entry name" value="PENTATRICOPEPTIDE REPEAT-CONTAINING PROTEIN"/>
    <property type="match status" value="1"/>
</dbReference>
<dbReference type="PROSITE" id="PS51375">
    <property type="entry name" value="PPR"/>
    <property type="match status" value="1"/>
</dbReference>
<dbReference type="Pfam" id="PF20431">
    <property type="entry name" value="E_motif"/>
    <property type="match status" value="1"/>
</dbReference>
<dbReference type="InterPro" id="IPR046848">
    <property type="entry name" value="E_motif"/>
</dbReference>
<dbReference type="GO" id="GO:0009451">
    <property type="term" value="P:RNA modification"/>
    <property type="evidence" value="ECO:0007669"/>
    <property type="project" value="InterPro"/>
</dbReference>
<dbReference type="InterPro" id="IPR002885">
    <property type="entry name" value="PPR_rpt"/>
</dbReference>
<evidence type="ECO:0000313" key="3">
    <source>
        <dbReference type="EMBL" id="SPC92124.1"/>
    </source>
</evidence>
<gene>
    <name evidence="3" type="ORF">FSB_LOCUS20006</name>
</gene>
<dbReference type="InterPro" id="IPR011990">
    <property type="entry name" value="TPR-like_helical_dom_sf"/>
</dbReference>
<dbReference type="PANTHER" id="PTHR47926:SF414">
    <property type="entry name" value="PENTATRICOPEPTIDE REPEAT-CONTAINING PROTEIN DOT4, CHLOROPLASTIC-LIKE"/>
    <property type="match status" value="1"/>
</dbReference>
<dbReference type="GO" id="GO:0003723">
    <property type="term" value="F:RNA binding"/>
    <property type="evidence" value="ECO:0007669"/>
    <property type="project" value="InterPro"/>
</dbReference>
<dbReference type="AlphaFoldDB" id="A0A2N9FZ75"/>
<evidence type="ECO:0000256" key="1">
    <source>
        <dbReference type="ARBA" id="ARBA00022737"/>
    </source>
</evidence>
<accession>A0A2N9FZ75</accession>